<evidence type="ECO:0000259" key="10">
    <source>
        <dbReference type="PROSITE" id="PS50011"/>
    </source>
</evidence>
<evidence type="ECO:0000256" key="6">
    <source>
        <dbReference type="ARBA" id="ARBA00022840"/>
    </source>
</evidence>
<accession>A0A640KNR4</accession>
<evidence type="ECO:0000256" key="3">
    <source>
        <dbReference type="ARBA" id="ARBA00022679"/>
    </source>
</evidence>
<dbReference type="GO" id="GO:0005524">
    <property type="term" value="F:ATP binding"/>
    <property type="evidence" value="ECO:0007669"/>
    <property type="project" value="UniProtKB-KW"/>
</dbReference>
<evidence type="ECO:0000256" key="5">
    <source>
        <dbReference type="ARBA" id="ARBA00022777"/>
    </source>
</evidence>
<dbReference type="InterPro" id="IPR000719">
    <property type="entry name" value="Prot_kinase_dom"/>
</dbReference>
<sequence>MCSSSLLLHLPPQNYHRKTIQLIRNFIETVMSSPASSSPPPPASSCVQFRPEQLQLGTGIPLGSGAISQVIQCRLRCASAPFLPVVVKIVSKIQVLQQGKVQSVMCEKATLQRLSPFPYVVRLYGTAQSEDELYFVLEWLPHGDLLQHIRYVVQERVRQYNEKEAATRLASIMSNSGTVAGSTAESLPDGAPVANVSASTGSCKRVKAIPTSSTALRCLDFHDIQLITAQLVLALEHTANRGVVLRDLKPENVAFDEKYRACLLDFDTADLEGVVHMPETNGGVACPPPVDAAAIDEVENSNDSNNHAAAENDRRASSAPRRRLTVSQIQGMRRKTASFCGTAQYVSPEMLGECKWSFSSDLWALGALVYELMYGEHLFSGMTQFEVLQKVAHGGYAETQGLFPLINFDDDADGEAEQCGTGCRFAAVKDFIQQLLVTDPQKRLGVHPDTHCFDAAALRRHALFDGFQWEPVEEQLRTFRMRRFDLGGPKVTSTVPGDASVGAREASSDASSAALKSLAAACVDPSASLASCYHILPFNDPAYAEYVYHATADANPFEQFFTREDTETAPTAAAPNEDTAASHEAAGSASGSASGAVPIPAMDSKPVTVSAVGEDEMDDVIDDVGMHYTGHPADKDFQD</sequence>
<dbReference type="FunFam" id="3.30.200.20:FF:001068">
    <property type="entry name" value="Protein kinase, putative"/>
    <property type="match status" value="1"/>
</dbReference>
<comment type="catalytic activity">
    <reaction evidence="7">
        <text>L-threonyl-[protein] + ATP = O-phospho-L-threonyl-[protein] + ADP + H(+)</text>
        <dbReference type="Rhea" id="RHEA:46608"/>
        <dbReference type="Rhea" id="RHEA-COMP:11060"/>
        <dbReference type="Rhea" id="RHEA-COMP:11605"/>
        <dbReference type="ChEBI" id="CHEBI:15378"/>
        <dbReference type="ChEBI" id="CHEBI:30013"/>
        <dbReference type="ChEBI" id="CHEBI:30616"/>
        <dbReference type="ChEBI" id="CHEBI:61977"/>
        <dbReference type="ChEBI" id="CHEBI:456216"/>
        <dbReference type="EC" id="2.7.11.1"/>
    </reaction>
</comment>
<keyword evidence="3" id="KW-0808">Transferase</keyword>
<dbReference type="Pfam" id="PF07714">
    <property type="entry name" value="PK_Tyr_Ser-Thr"/>
    <property type="match status" value="1"/>
</dbReference>
<proteinExistence type="predicted"/>
<keyword evidence="6" id="KW-0067">ATP-binding</keyword>
<dbReference type="Proteomes" id="UP000419144">
    <property type="component" value="Unassembled WGS sequence"/>
</dbReference>
<dbReference type="EC" id="2.7.11.1" evidence="1"/>
<dbReference type="AlphaFoldDB" id="A0A640KNR4"/>
<feature type="region of interest" description="Disordered" evidence="9">
    <location>
        <begin position="567"/>
        <end position="601"/>
    </location>
</feature>
<keyword evidence="4" id="KW-0547">Nucleotide-binding</keyword>
<dbReference type="EMBL" id="BLBS01000043">
    <property type="protein sequence ID" value="GET90705.1"/>
    <property type="molecule type" value="Genomic_DNA"/>
</dbReference>
<keyword evidence="2" id="KW-0723">Serine/threonine-protein kinase</keyword>
<protein>
    <recommendedName>
        <fullName evidence="1">non-specific serine/threonine protein kinase</fullName>
        <ecNumber evidence="1">2.7.11.1</ecNumber>
    </recommendedName>
</protein>
<evidence type="ECO:0000256" key="9">
    <source>
        <dbReference type="SAM" id="MobiDB-lite"/>
    </source>
</evidence>
<dbReference type="InterPro" id="IPR001245">
    <property type="entry name" value="Ser-Thr/Tyr_kinase_cat_dom"/>
</dbReference>
<dbReference type="Pfam" id="PF00069">
    <property type="entry name" value="Pkinase"/>
    <property type="match status" value="1"/>
</dbReference>
<evidence type="ECO:0000313" key="12">
    <source>
        <dbReference type="Proteomes" id="UP000419144"/>
    </source>
</evidence>
<dbReference type="InterPro" id="IPR011009">
    <property type="entry name" value="Kinase-like_dom_sf"/>
</dbReference>
<feature type="domain" description="Protein kinase" evidence="10">
    <location>
        <begin position="56"/>
        <end position="464"/>
    </location>
</feature>
<evidence type="ECO:0000256" key="1">
    <source>
        <dbReference type="ARBA" id="ARBA00012513"/>
    </source>
</evidence>
<dbReference type="OrthoDB" id="347657at2759"/>
<dbReference type="PROSITE" id="PS50011">
    <property type="entry name" value="PROTEIN_KINASE_DOM"/>
    <property type="match status" value="1"/>
</dbReference>
<dbReference type="GO" id="GO:0004674">
    <property type="term" value="F:protein serine/threonine kinase activity"/>
    <property type="evidence" value="ECO:0007669"/>
    <property type="project" value="UniProtKB-KW"/>
</dbReference>
<evidence type="ECO:0000256" key="2">
    <source>
        <dbReference type="ARBA" id="ARBA00022527"/>
    </source>
</evidence>
<dbReference type="PANTHER" id="PTHR24356">
    <property type="entry name" value="SERINE/THREONINE-PROTEIN KINASE"/>
    <property type="match status" value="1"/>
</dbReference>
<dbReference type="GO" id="GO:0035556">
    <property type="term" value="P:intracellular signal transduction"/>
    <property type="evidence" value="ECO:0007669"/>
    <property type="project" value="TreeGrafter"/>
</dbReference>
<dbReference type="InterPro" id="IPR050236">
    <property type="entry name" value="Ser_Thr_kinase_AGC"/>
</dbReference>
<feature type="compositionally biased region" description="Low complexity" evidence="9">
    <location>
        <begin position="568"/>
        <end position="596"/>
    </location>
</feature>
<dbReference type="Gene3D" id="1.10.510.10">
    <property type="entry name" value="Transferase(Phosphotransferase) domain 1"/>
    <property type="match status" value="1"/>
</dbReference>
<keyword evidence="12" id="KW-1185">Reference proteome</keyword>
<evidence type="ECO:0000256" key="8">
    <source>
        <dbReference type="ARBA" id="ARBA00048679"/>
    </source>
</evidence>
<organism evidence="11 12">
    <name type="scientific">Leishmania tarentolae</name>
    <name type="common">Sauroleishmania tarentolae</name>
    <dbReference type="NCBI Taxonomy" id="5689"/>
    <lineage>
        <taxon>Eukaryota</taxon>
        <taxon>Discoba</taxon>
        <taxon>Euglenozoa</taxon>
        <taxon>Kinetoplastea</taxon>
        <taxon>Metakinetoplastina</taxon>
        <taxon>Trypanosomatida</taxon>
        <taxon>Trypanosomatidae</taxon>
        <taxon>Leishmaniinae</taxon>
        <taxon>Leishmania</taxon>
        <taxon>lizard Leishmania</taxon>
    </lineage>
</organism>
<dbReference type="SUPFAM" id="SSF56112">
    <property type="entry name" value="Protein kinase-like (PK-like)"/>
    <property type="match status" value="1"/>
</dbReference>
<comment type="caution">
    <text evidence="11">The sequence shown here is derived from an EMBL/GenBank/DDBJ whole genome shotgun (WGS) entry which is preliminary data.</text>
</comment>
<comment type="catalytic activity">
    <reaction evidence="8">
        <text>L-seryl-[protein] + ATP = O-phospho-L-seryl-[protein] + ADP + H(+)</text>
        <dbReference type="Rhea" id="RHEA:17989"/>
        <dbReference type="Rhea" id="RHEA-COMP:9863"/>
        <dbReference type="Rhea" id="RHEA-COMP:11604"/>
        <dbReference type="ChEBI" id="CHEBI:15378"/>
        <dbReference type="ChEBI" id="CHEBI:29999"/>
        <dbReference type="ChEBI" id="CHEBI:30616"/>
        <dbReference type="ChEBI" id="CHEBI:83421"/>
        <dbReference type="ChEBI" id="CHEBI:456216"/>
        <dbReference type="EC" id="2.7.11.1"/>
    </reaction>
</comment>
<feature type="region of interest" description="Disordered" evidence="9">
    <location>
        <begin position="301"/>
        <end position="323"/>
    </location>
</feature>
<evidence type="ECO:0000313" key="11">
    <source>
        <dbReference type="EMBL" id="GET90705.1"/>
    </source>
</evidence>
<dbReference type="Gene3D" id="3.30.200.20">
    <property type="entry name" value="Phosphorylase Kinase, domain 1"/>
    <property type="match status" value="1"/>
</dbReference>
<keyword evidence="5 11" id="KW-0418">Kinase</keyword>
<evidence type="ECO:0000256" key="4">
    <source>
        <dbReference type="ARBA" id="ARBA00022741"/>
    </source>
</evidence>
<dbReference type="PANTHER" id="PTHR24356:SF228">
    <property type="entry name" value="NON-SPECIFIC SERINE_THREONINE PROTEIN KINASE"/>
    <property type="match status" value="1"/>
</dbReference>
<evidence type="ECO:0000256" key="7">
    <source>
        <dbReference type="ARBA" id="ARBA00047899"/>
    </source>
</evidence>
<reference evidence="11" key="1">
    <citation type="submission" date="2019-11" db="EMBL/GenBank/DDBJ databases">
        <title>Leishmania tarentolae CDS.</title>
        <authorList>
            <person name="Goto Y."/>
            <person name="Yamagishi J."/>
        </authorList>
    </citation>
    <scope>NUCLEOTIDE SEQUENCE [LARGE SCALE GENOMIC DNA]</scope>
    <source>
        <strain evidence="11">Parrot Tar II</strain>
    </source>
</reference>
<dbReference type="VEuPathDB" id="TriTrypDB:LtaPh_3011100"/>
<gene>
    <name evidence="11" type="ORF">LtaPh_3011100</name>
</gene>
<dbReference type="SMART" id="SM00220">
    <property type="entry name" value="S_TKc"/>
    <property type="match status" value="1"/>
</dbReference>
<name>A0A640KNR4_LEITA</name>